<protein>
    <recommendedName>
        <fullName evidence="17">Beta-galactoside alpha-2,6-sialyltransferase 1</fullName>
        <ecNumber evidence="16">2.4.3.1</ecNumber>
    </recommendedName>
    <alternativeName>
        <fullName evidence="20">CMP-N-acetylneuraminate-beta-galactosamide-alpha-2,6-sialyltransferase 1</fullName>
    </alternativeName>
    <alternativeName>
        <fullName evidence="19">ST6Gal I</fullName>
    </alternativeName>
    <alternativeName>
        <fullName evidence="18">Sialyltransferase 1</fullName>
    </alternativeName>
</protein>
<reference evidence="22 23" key="1">
    <citation type="journal article" date="2014" name="Nat. Commun.">
        <title>Molecular traces of alternative social organization in a termite genome.</title>
        <authorList>
            <person name="Terrapon N."/>
            <person name="Li C."/>
            <person name="Robertson H.M."/>
            <person name="Ji L."/>
            <person name="Meng X."/>
            <person name="Booth W."/>
            <person name="Chen Z."/>
            <person name="Childers C.P."/>
            <person name="Glastad K.M."/>
            <person name="Gokhale K."/>
            <person name="Gowin J."/>
            <person name="Gronenberg W."/>
            <person name="Hermansen R.A."/>
            <person name="Hu H."/>
            <person name="Hunt B.G."/>
            <person name="Huylmans A.K."/>
            <person name="Khalil S.M."/>
            <person name="Mitchell R.D."/>
            <person name="Munoz-Torres M.C."/>
            <person name="Mustard J.A."/>
            <person name="Pan H."/>
            <person name="Reese J.T."/>
            <person name="Scharf M.E."/>
            <person name="Sun F."/>
            <person name="Vogel H."/>
            <person name="Xiao J."/>
            <person name="Yang W."/>
            <person name="Yang Z."/>
            <person name="Yang Z."/>
            <person name="Zhou J."/>
            <person name="Zhu J."/>
            <person name="Brent C.S."/>
            <person name="Elsik C.G."/>
            <person name="Goodisman M.A."/>
            <person name="Liberles D.A."/>
            <person name="Roe R.M."/>
            <person name="Vargo E.L."/>
            <person name="Vilcinskas A."/>
            <person name="Wang J."/>
            <person name="Bornberg-Bauer E."/>
            <person name="Korb J."/>
            <person name="Zhang G."/>
            <person name="Liebig J."/>
        </authorList>
    </citation>
    <scope>NUCLEOTIDE SEQUENCE [LARGE SCALE GENOMIC DNA]</scope>
    <source>
        <tissue evidence="22">Whole organism</tissue>
    </source>
</reference>
<dbReference type="PANTHER" id="PTHR46059:SF1">
    <property type="entry name" value="BETA-GALACTOSIDE ALPHA-2,6-SIALYLTRANSFERASE"/>
    <property type="match status" value="1"/>
</dbReference>
<comment type="subcellular location">
    <subcellularLocation>
        <location evidence="1">Golgi apparatus</location>
        <location evidence="1">Golgi stack membrane</location>
        <topology evidence="1">Single-pass type II membrane protein</topology>
    </subcellularLocation>
    <subcellularLocation>
        <location evidence="2">Secreted</location>
    </subcellularLocation>
</comment>
<keyword evidence="8 21" id="KW-0812">Transmembrane</keyword>
<dbReference type="PANTHER" id="PTHR46059">
    <property type="entry name" value="BETA-GALACTOSIDE ALPHA-2,6-SIALYLTRANSFERASE"/>
    <property type="match status" value="1"/>
</dbReference>
<dbReference type="GO" id="GO:0003835">
    <property type="term" value="F:beta-galactoside alpha-2,6-sialyltransferase activity"/>
    <property type="evidence" value="ECO:0007669"/>
    <property type="project" value="UniProtKB-EC"/>
</dbReference>
<name>A0A067R712_ZOONE</name>
<evidence type="ECO:0000256" key="19">
    <source>
        <dbReference type="ARBA" id="ARBA00076676"/>
    </source>
</evidence>
<evidence type="ECO:0000256" key="15">
    <source>
        <dbReference type="ARBA" id="ARBA00034249"/>
    </source>
</evidence>
<evidence type="ECO:0000256" key="3">
    <source>
        <dbReference type="ARBA" id="ARBA00004922"/>
    </source>
</evidence>
<evidence type="ECO:0000256" key="12">
    <source>
        <dbReference type="ARBA" id="ARBA00023136"/>
    </source>
</evidence>
<evidence type="ECO:0000256" key="20">
    <source>
        <dbReference type="ARBA" id="ARBA00080062"/>
    </source>
</evidence>
<dbReference type="InterPro" id="IPR038578">
    <property type="entry name" value="GT29-like_sf"/>
</dbReference>
<evidence type="ECO:0000256" key="4">
    <source>
        <dbReference type="ARBA" id="ARBA00006003"/>
    </source>
</evidence>
<proteinExistence type="inferred from homology"/>
<evidence type="ECO:0000256" key="18">
    <source>
        <dbReference type="ARBA" id="ARBA00076526"/>
    </source>
</evidence>
<evidence type="ECO:0000256" key="14">
    <source>
        <dbReference type="ARBA" id="ARBA00023180"/>
    </source>
</evidence>
<evidence type="ECO:0000256" key="6">
    <source>
        <dbReference type="ARBA" id="ARBA00022676"/>
    </source>
</evidence>
<dbReference type="GO" id="GO:0097503">
    <property type="term" value="P:sialylation"/>
    <property type="evidence" value="ECO:0007669"/>
    <property type="project" value="TreeGrafter"/>
</dbReference>
<dbReference type="FunFam" id="3.90.1480.20:FF:000012">
    <property type="entry name" value="ST6 beta-galactoside alpha-2,6-sialyltransferase 1"/>
    <property type="match status" value="1"/>
</dbReference>
<sequence>MRALAVSVWIFINLVLVGMCGYIYLLWSQYWHYVERQHERMAGLISSGGGGGGAGGGSGSQIFYYRNNDPPSSSTTDPDVTAVSSRNHVKAYTWFKVVQHRNSRPRFPKTRVGKNETQCSEWSGNDKVSSRIIAYKSQLVVHLRRVLLEESSVFKANGEGNNPYNVRYAGPRSSYADKSVHDLVCSLRKKVGIIRTVSGLDEPFKGRGLRELFPRAPIFTAKYNTCAIVTNAGSLFGSGLGSFIDMHDMILRFNHAPTIGYEADVGTKTTLRIVNSQVVSKSSFNFMTSPLYQNVILLAWDPSNYSSTLEQWYQQPDFDLFTPYFEHRKLHPEQAFYLLDPHSQWMLWDYIQSLTPVRIRKNPPSSGFLGLALLLPHCLHVDLLEYVPSVRLTKRCHYWDVAEDSSCTFGVWHPLAAEKLLALALNVASDQSVFSDGYIRVPGYDTLQC</sequence>
<dbReference type="InParanoid" id="A0A067R712"/>
<comment type="pathway">
    <text evidence="3">Protein modification; protein glycosylation.</text>
</comment>
<keyword evidence="10 21" id="KW-1133">Transmembrane helix</keyword>
<dbReference type="GO" id="GO:0005576">
    <property type="term" value="C:extracellular region"/>
    <property type="evidence" value="ECO:0007669"/>
    <property type="project" value="UniProtKB-SubCell"/>
</dbReference>
<comment type="similarity">
    <text evidence="4">Belongs to the glycosyltransferase 29 family.</text>
</comment>
<keyword evidence="9" id="KW-0735">Signal-anchor</keyword>
<evidence type="ECO:0000256" key="1">
    <source>
        <dbReference type="ARBA" id="ARBA00004447"/>
    </source>
</evidence>
<evidence type="ECO:0000313" key="23">
    <source>
        <dbReference type="Proteomes" id="UP000027135"/>
    </source>
</evidence>
<keyword evidence="6 22" id="KW-0328">Glycosyltransferase</keyword>
<evidence type="ECO:0000256" key="10">
    <source>
        <dbReference type="ARBA" id="ARBA00022989"/>
    </source>
</evidence>
<evidence type="ECO:0000256" key="7">
    <source>
        <dbReference type="ARBA" id="ARBA00022679"/>
    </source>
</evidence>
<dbReference type="CDD" id="cd23968">
    <property type="entry name" value="GT29_ST6GAL1_2"/>
    <property type="match status" value="1"/>
</dbReference>
<keyword evidence="14" id="KW-0325">Glycoprotein</keyword>
<organism evidence="22 23">
    <name type="scientific">Zootermopsis nevadensis</name>
    <name type="common">Dampwood termite</name>
    <dbReference type="NCBI Taxonomy" id="136037"/>
    <lineage>
        <taxon>Eukaryota</taxon>
        <taxon>Metazoa</taxon>
        <taxon>Ecdysozoa</taxon>
        <taxon>Arthropoda</taxon>
        <taxon>Hexapoda</taxon>
        <taxon>Insecta</taxon>
        <taxon>Pterygota</taxon>
        <taxon>Neoptera</taxon>
        <taxon>Polyneoptera</taxon>
        <taxon>Dictyoptera</taxon>
        <taxon>Blattodea</taxon>
        <taxon>Blattoidea</taxon>
        <taxon>Termitoidae</taxon>
        <taxon>Termopsidae</taxon>
        <taxon>Zootermopsis</taxon>
    </lineage>
</organism>
<dbReference type="Gene3D" id="3.90.1480.20">
    <property type="entry name" value="Glycosyl transferase family 29"/>
    <property type="match status" value="1"/>
</dbReference>
<accession>A0A067R712</accession>
<keyword evidence="12 21" id="KW-0472">Membrane</keyword>
<keyword evidence="5" id="KW-0964">Secreted</keyword>
<keyword evidence="13" id="KW-1015">Disulfide bond</keyword>
<evidence type="ECO:0000313" key="22">
    <source>
        <dbReference type="EMBL" id="KDR14086.1"/>
    </source>
</evidence>
<gene>
    <name evidence="22" type="ORF">L798_11822</name>
</gene>
<dbReference type="InterPro" id="IPR001675">
    <property type="entry name" value="Glyco_trans_29"/>
</dbReference>
<keyword evidence="23" id="KW-1185">Reference proteome</keyword>
<keyword evidence="11" id="KW-0333">Golgi apparatus</keyword>
<evidence type="ECO:0000256" key="11">
    <source>
        <dbReference type="ARBA" id="ARBA00023034"/>
    </source>
</evidence>
<keyword evidence="7 22" id="KW-0808">Transferase</keyword>
<comment type="catalytic activity">
    <reaction evidence="15">
        <text>a beta-D-galactoside + CMP-N-acetyl-beta-neuraminate = an N-acetyl-alpha-neuraminyl-(2-&gt;6)-beta-D-galactosyl derivative + CMP + H(+)</text>
        <dbReference type="Rhea" id="RHEA:52104"/>
        <dbReference type="ChEBI" id="CHEBI:15378"/>
        <dbReference type="ChEBI" id="CHEBI:28034"/>
        <dbReference type="ChEBI" id="CHEBI:57812"/>
        <dbReference type="ChEBI" id="CHEBI:60377"/>
        <dbReference type="ChEBI" id="CHEBI:136398"/>
        <dbReference type="EC" id="2.4.3.1"/>
    </reaction>
</comment>
<dbReference type="Pfam" id="PF00777">
    <property type="entry name" value="Glyco_transf_29"/>
    <property type="match status" value="1"/>
</dbReference>
<dbReference type="OMA" id="WSQYWRW"/>
<dbReference type="EMBL" id="KK852901">
    <property type="protein sequence ID" value="KDR14086.1"/>
    <property type="molecule type" value="Genomic_DNA"/>
</dbReference>
<dbReference type="STRING" id="136037.A0A067R712"/>
<dbReference type="GO" id="GO:0032580">
    <property type="term" value="C:Golgi cisterna membrane"/>
    <property type="evidence" value="ECO:0007669"/>
    <property type="project" value="UniProtKB-SubCell"/>
</dbReference>
<dbReference type="AlphaFoldDB" id="A0A067R712"/>
<evidence type="ECO:0000256" key="9">
    <source>
        <dbReference type="ARBA" id="ARBA00022968"/>
    </source>
</evidence>
<dbReference type="Proteomes" id="UP000027135">
    <property type="component" value="Unassembled WGS sequence"/>
</dbReference>
<dbReference type="OrthoDB" id="10264956at2759"/>
<evidence type="ECO:0000256" key="8">
    <source>
        <dbReference type="ARBA" id="ARBA00022692"/>
    </source>
</evidence>
<evidence type="ECO:0000256" key="5">
    <source>
        <dbReference type="ARBA" id="ARBA00022525"/>
    </source>
</evidence>
<feature type="transmembrane region" description="Helical" evidence="21">
    <location>
        <begin position="6"/>
        <end position="27"/>
    </location>
</feature>
<evidence type="ECO:0000256" key="13">
    <source>
        <dbReference type="ARBA" id="ARBA00023157"/>
    </source>
</evidence>
<dbReference type="EC" id="2.4.3.1" evidence="16"/>
<evidence type="ECO:0000256" key="17">
    <source>
        <dbReference type="ARBA" id="ARBA00069321"/>
    </source>
</evidence>
<dbReference type="eggNOG" id="KOG2692">
    <property type="taxonomic scope" value="Eukaryota"/>
</dbReference>
<evidence type="ECO:0000256" key="21">
    <source>
        <dbReference type="SAM" id="Phobius"/>
    </source>
</evidence>
<evidence type="ECO:0000256" key="16">
    <source>
        <dbReference type="ARBA" id="ARBA00034329"/>
    </source>
</evidence>
<dbReference type="FunCoup" id="A0A067R712">
    <property type="interactions" value="16"/>
</dbReference>
<evidence type="ECO:0000256" key="2">
    <source>
        <dbReference type="ARBA" id="ARBA00004613"/>
    </source>
</evidence>